<evidence type="ECO:0000256" key="1">
    <source>
        <dbReference type="SAM" id="MobiDB-lite"/>
    </source>
</evidence>
<accession>A0A6A6QQ09</accession>
<evidence type="ECO:0000313" key="3">
    <source>
        <dbReference type="Proteomes" id="UP000799750"/>
    </source>
</evidence>
<feature type="region of interest" description="Disordered" evidence="1">
    <location>
        <begin position="1"/>
        <end position="91"/>
    </location>
</feature>
<dbReference type="OrthoDB" id="10418234at2759"/>
<gene>
    <name evidence="2" type="ORF">BU16DRAFT_539755</name>
</gene>
<reference evidence="2" key="1">
    <citation type="journal article" date="2020" name="Stud. Mycol.">
        <title>101 Dothideomycetes genomes: a test case for predicting lifestyles and emergence of pathogens.</title>
        <authorList>
            <person name="Haridas S."/>
            <person name="Albert R."/>
            <person name="Binder M."/>
            <person name="Bloem J."/>
            <person name="Labutti K."/>
            <person name="Salamov A."/>
            <person name="Andreopoulos B."/>
            <person name="Baker S."/>
            <person name="Barry K."/>
            <person name="Bills G."/>
            <person name="Bluhm B."/>
            <person name="Cannon C."/>
            <person name="Castanera R."/>
            <person name="Culley D."/>
            <person name="Daum C."/>
            <person name="Ezra D."/>
            <person name="Gonzalez J."/>
            <person name="Henrissat B."/>
            <person name="Kuo A."/>
            <person name="Liang C."/>
            <person name="Lipzen A."/>
            <person name="Lutzoni F."/>
            <person name="Magnuson J."/>
            <person name="Mondo S."/>
            <person name="Nolan M."/>
            <person name="Ohm R."/>
            <person name="Pangilinan J."/>
            <person name="Park H.-J."/>
            <person name="Ramirez L."/>
            <person name="Alfaro M."/>
            <person name="Sun H."/>
            <person name="Tritt A."/>
            <person name="Yoshinaga Y."/>
            <person name="Zwiers L.-H."/>
            <person name="Turgeon B."/>
            <person name="Goodwin S."/>
            <person name="Spatafora J."/>
            <person name="Crous P."/>
            <person name="Grigoriev I."/>
        </authorList>
    </citation>
    <scope>NUCLEOTIDE SEQUENCE</scope>
    <source>
        <strain evidence="2">CBS 269.34</strain>
    </source>
</reference>
<feature type="compositionally biased region" description="Polar residues" evidence="1">
    <location>
        <begin position="13"/>
        <end position="53"/>
    </location>
</feature>
<protein>
    <submittedName>
        <fullName evidence="2">Uncharacterized protein</fullName>
    </submittedName>
</protein>
<keyword evidence="3" id="KW-1185">Reference proteome</keyword>
<name>A0A6A6QQ09_9PEZI</name>
<sequence length="347" mass="37971">MNPPKSRLRLTNAKITNPVTSIQTPSSLSYSAAVTRSLTSTADAESLTGPQRTQDNDRSFPTVSEAHLVPRNSDHGSHGVSESLPSPLSPPITMPANVQSMLNQSLSARSRPGKAARIKARTRELQKLSSWTHKATSSQQPSLHPSSYDQATPKFIRCIEDAAVEAAVSGILLSTDPSAWDLSEIETHGSRIEDFDVGMVINFIMMTICANGGLMAGDPGVILTQQGLKLFKHRFGLIVQKQGNTMDVVPMYTHRGQGISHLEPSTWSRYASLGVKGKAIDADRYAPGPRLLFDDDLSFKLKDNSYARVSQLYTIDFGRKTPLLCNEEIMGRLTDESFAELKRRCGV</sequence>
<organism evidence="2 3">
    <name type="scientific">Lophium mytilinum</name>
    <dbReference type="NCBI Taxonomy" id="390894"/>
    <lineage>
        <taxon>Eukaryota</taxon>
        <taxon>Fungi</taxon>
        <taxon>Dikarya</taxon>
        <taxon>Ascomycota</taxon>
        <taxon>Pezizomycotina</taxon>
        <taxon>Dothideomycetes</taxon>
        <taxon>Pleosporomycetidae</taxon>
        <taxon>Mytilinidiales</taxon>
        <taxon>Mytilinidiaceae</taxon>
        <taxon>Lophium</taxon>
    </lineage>
</organism>
<dbReference type="Proteomes" id="UP000799750">
    <property type="component" value="Unassembled WGS sequence"/>
</dbReference>
<dbReference type="EMBL" id="MU004190">
    <property type="protein sequence ID" value="KAF2494471.1"/>
    <property type="molecule type" value="Genomic_DNA"/>
</dbReference>
<evidence type="ECO:0000313" key="2">
    <source>
        <dbReference type="EMBL" id="KAF2494471.1"/>
    </source>
</evidence>
<dbReference type="AlphaFoldDB" id="A0A6A6QQ09"/>
<feature type="compositionally biased region" description="Polar residues" evidence="1">
    <location>
        <begin position="127"/>
        <end position="148"/>
    </location>
</feature>
<feature type="region of interest" description="Disordered" evidence="1">
    <location>
        <begin position="126"/>
        <end position="148"/>
    </location>
</feature>
<proteinExistence type="predicted"/>